<name>A0A2P2Q0N8_RHIMU</name>
<protein>
    <submittedName>
        <fullName evidence="1">Uncharacterized protein</fullName>
    </submittedName>
</protein>
<proteinExistence type="predicted"/>
<dbReference type="EMBL" id="GGEC01080076">
    <property type="protein sequence ID" value="MBX60560.1"/>
    <property type="molecule type" value="Transcribed_RNA"/>
</dbReference>
<evidence type="ECO:0000313" key="1">
    <source>
        <dbReference type="EMBL" id="MBX60560.1"/>
    </source>
</evidence>
<reference evidence="1" key="1">
    <citation type="submission" date="2018-02" db="EMBL/GenBank/DDBJ databases">
        <title>Rhizophora mucronata_Transcriptome.</title>
        <authorList>
            <person name="Meera S.P."/>
            <person name="Sreeshan A."/>
            <person name="Augustine A."/>
        </authorList>
    </citation>
    <scope>NUCLEOTIDE SEQUENCE</scope>
    <source>
        <tissue evidence="1">Leaf</tissue>
    </source>
</reference>
<organism evidence="1">
    <name type="scientific">Rhizophora mucronata</name>
    <name type="common">Asiatic mangrove</name>
    <dbReference type="NCBI Taxonomy" id="61149"/>
    <lineage>
        <taxon>Eukaryota</taxon>
        <taxon>Viridiplantae</taxon>
        <taxon>Streptophyta</taxon>
        <taxon>Embryophyta</taxon>
        <taxon>Tracheophyta</taxon>
        <taxon>Spermatophyta</taxon>
        <taxon>Magnoliopsida</taxon>
        <taxon>eudicotyledons</taxon>
        <taxon>Gunneridae</taxon>
        <taxon>Pentapetalae</taxon>
        <taxon>rosids</taxon>
        <taxon>fabids</taxon>
        <taxon>Malpighiales</taxon>
        <taxon>Rhizophoraceae</taxon>
        <taxon>Rhizophora</taxon>
    </lineage>
</organism>
<dbReference type="AlphaFoldDB" id="A0A2P2Q0N8"/>
<sequence>MLMIVEVSLYQELPRPNPPHQNKIKGHLQNEPPLPFCWAVVPLVSHQVQKQCLPCIEGFPKPCLLTHAA</sequence>
<accession>A0A2P2Q0N8</accession>